<accession>A0ABD3XD90</accession>
<evidence type="ECO:0000313" key="2">
    <source>
        <dbReference type="EMBL" id="KAL3882880.1"/>
    </source>
</evidence>
<dbReference type="Proteomes" id="UP001634394">
    <property type="component" value="Unassembled WGS sequence"/>
</dbReference>
<protein>
    <submittedName>
        <fullName evidence="2">Uncharacterized protein</fullName>
    </submittedName>
</protein>
<gene>
    <name evidence="2" type="ORF">ACJMK2_029182</name>
</gene>
<evidence type="ECO:0000313" key="3">
    <source>
        <dbReference type="Proteomes" id="UP001634394"/>
    </source>
</evidence>
<feature type="region of interest" description="Disordered" evidence="1">
    <location>
        <begin position="527"/>
        <end position="555"/>
    </location>
</feature>
<feature type="compositionally biased region" description="Polar residues" evidence="1">
    <location>
        <begin position="136"/>
        <end position="146"/>
    </location>
</feature>
<dbReference type="AlphaFoldDB" id="A0ABD3XD90"/>
<keyword evidence="3" id="KW-1185">Reference proteome</keyword>
<sequence length="821" mass="94449">MVKKIWYKDLWRELKKQAKKITDSKADADSSLYKSMSDEKQMIFHKSPIRSIKTPTKKRPSNSTRHELEEHFVSDNIIRFSSPERVMIVSKEKVLYSKKVPTRDVLSHFSSPKQLTKTVADQRTFDSCGTRRPLDSTGNNNVSNKNLAFQSSKGVAVSYGQKGDKYDKTEPSVQASIILEADFMFGNPLTPDGSSYASIPNQNTGKEENIDTLIQENDKVVQEMEDCLDYVSSFPDIALSDKTGKKSKYNLAEMAFLERTGEKSIENREDTRLLYEQILFMLSNDQITVTSASRLYVFPQTLRTGGAELLRFSSVCNLDFKNTGNGENKDTHGQRKDNVDEEKKDCLDYVSFFPDIALSDKTGKKSKINVLPVEVRRKFINRSKSLHSEYSLADLKFLVGIITASEKTGEKPVEYSLAKMAFLERTGEKSIENREDTRLLYEQILSMLSNDQNRYKEEWYIARKNKYELKEKVVGNRQGNGKHLVTSAKLHTPSTQDQIQDQGREATRWIFEQILSVLPDYWRQRSNRASEDSADQPTHHTDSCSDDNHTTCDSQEDNNTIMPVCMKNENWSKVQAAKILSSEANTDASSVKPLSTRIRLYRNVIRNETYRMMSSINMVLTEAEQLFGPERSQILFDLLTTELCHFGSTGAIFEFVPNMTKSTIRKTVISFFEHARDMMNILMTLFLSCPDGLQQMQVHDFISVMKPIIKSLLKTKTKGREKLTLKEKIKTVFDSEGFEIELGEEILKDFFNRYLNGEEKVVHSCTRLERHLPSDRRENRPILSIYFPSDCRLFIYIPTENGSYWHQLDMQRSDRISRHGK</sequence>
<name>A0ABD3XD90_SINWO</name>
<reference evidence="2 3" key="1">
    <citation type="submission" date="2024-11" db="EMBL/GenBank/DDBJ databases">
        <title>Chromosome-level genome assembly of the freshwater bivalve Anodonta woodiana.</title>
        <authorList>
            <person name="Chen X."/>
        </authorList>
    </citation>
    <scope>NUCLEOTIDE SEQUENCE [LARGE SCALE GENOMIC DNA]</scope>
    <source>
        <strain evidence="2">MN2024</strain>
        <tissue evidence="2">Gills</tissue>
    </source>
</reference>
<feature type="compositionally biased region" description="Basic and acidic residues" evidence="1">
    <location>
        <begin position="537"/>
        <end position="550"/>
    </location>
</feature>
<dbReference type="EMBL" id="JBJQND010000003">
    <property type="protein sequence ID" value="KAL3882880.1"/>
    <property type="molecule type" value="Genomic_DNA"/>
</dbReference>
<evidence type="ECO:0000256" key="1">
    <source>
        <dbReference type="SAM" id="MobiDB-lite"/>
    </source>
</evidence>
<comment type="caution">
    <text evidence="2">The sequence shown here is derived from an EMBL/GenBank/DDBJ whole genome shotgun (WGS) entry which is preliminary data.</text>
</comment>
<proteinExistence type="predicted"/>
<feature type="region of interest" description="Disordered" evidence="1">
    <location>
        <begin position="124"/>
        <end position="146"/>
    </location>
</feature>
<organism evidence="2 3">
    <name type="scientific">Sinanodonta woodiana</name>
    <name type="common">Chinese pond mussel</name>
    <name type="synonym">Anodonta woodiana</name>
    <dbReference type="NCBI Taxonomy" id="1069815"/>
    <lineage>
        <taxon>Eukaryota</taxon>
        <taxon>Metazoa</taxon>
        <taxon>Spiralia</taxon>
        <taxon>Lophotrochozoa</taxon>
        <taxon>Mollusca</taxon>
        <taxon>Bivalvia</taxon>
        <taxon>Autobranchia</taxon>
        <taxon>Heteroconchia</taxon>
        <taxon>Palaeoheterodonta</taxon>
        <taxon>Unionida</taxon>
        <taxon>Unionoidea</taxon>
        <taxon>Unionidae</taxon>
        <taxon>Unioninae</taxon>
        <taxon>Sinanodonta</taxon>
    </lineage>
</organism>